<dbReference type="InterPro" id="IPR013087">
    <property type="entry name" value="Znf_C2H2_type"/>
</dbReference>
<dbReference type="GO" id="GO:0008270">
    <property type="term" value="F:zinc ion binding"/>
    <property type="evidence" value="ECO:0007669"/>
    <property type="project" value="UniProtKB-KW"/>
</dbReference>
<sequence length="1126" mass="124911">MQDYAEKERTMAKALEDLKANFYCELCDKQYYKHQEFDNHINSYDHAHTQRLKELKQREFARNVSSKSRKDERKQERALRRLHELAEQRREVQCAPGSGPKFRSTTVAVEGGSREACSEENIVGSQPATALDTGAQNDASNTSSSKQVQWPYTGKAKKQMYRQKIAFSFSLPKKTSIRLESSAAVFCENTEEGLAERTSRQRLRAAAADLNLLSPPTGEKALNYRETIYGAVTQEDLVRQENGSTQIHATSEVSANHASPEVTSDLCALLVYSADVTSPCISPSTFPFHLNNAGILLHMEDSQESLNRETTEKKCETIQEVGSEPKAFKGAVEQSHPLFSDSLLSNEATAATAPCVGNEVGMGSRAAFPFAKPSQPFCSVLSKDASTVLQWPSEMLSFTRAAPSLSFSCNPLHFDFRASRSQTEQGTGGARVSEANDVTLSQKPHDDAASNSPETPLHFDKHIEEPAHVSDSNPARRGSHLPGCSGHQDMSAPMGGKDDHYENDRAGCLRQLKRYRKQKQKSFRKPSKEWTHSCKRATDKSWDRNSRQEYRSHKRRRRRRDMCRGAGRYDSDAEKSTNFHKQPECWAGFDSQFCSNTSQQVQPLDESKQSPQNQEETSSDASKVDTTGSGRWKAAGGINGTAGRKPPSSDNHSNSGLLQGHGKINLRDASQKQADVIESCPHRLLFPQMEKSSTMESQSLCCGHSSHQNCSLKRKRGSLSDEEEEGCQPPIAFRSSAGRSGGLELFSKVGVSEGDSRICCRLERIRKRQRSSLANPSPVTDRGAADDERGMLTVAAENISVCSAIQHPVLQKALTNVLEKEMNERSKSPDKVLEKCIEWTGGPSSAQNRAGYPRPSVNESTLIRNLNPIENMSIRNDIRSANRFHNIESNVETSNTQDYDEHSVKANSCQQEVRVAMQQISESTSNDKSFQHNSRSQPSKRHLGLAYQEVKPSHEGLRFENVGGAFHSTQQGFQHPSDKMEKHCLLQAQVHRRALRPHTRFHGKLKPVLSGPPIQVPSQILHPVHLPPPMSSTSITIRHTILQHHATLLQPQPTLFSQVFPITPPPLAAEMCPPGPPAFMAPPELSVVAPTGLHPVAMTFHALPRPGVFPTMLPPHPALFPLQPLF</sequence>
<dbReference type="SUPFAM" id="SSF57667">
    <property type="entry name" value="beta-beta-alpha zinc fingers"/>
    <property type="match status" value="1"/>
</dbReference>
<dbReference type="InterPro" id="IPR052445">
    <property type="entry name" value="ZnF-G_patch_domain"/>
</dbReference>
<keyword evidence="1" id="KW-0479">Metal-binding</keyword>
<dbReference type="GO" id="GO:0005634">
    <property type="term" value="C:nucleus"/>
    <property type="evidence" value="ECO:0007669"/>
    <property type="project" value="TreeGrafter"/>
</dbReference>
<feature type="compositionally biased region" description="Polar residues" evidence="4">
    <location>
        <begin position="609"/>
        <end position="629"/>
    </location>
</feature>
<evidence type="ECO:0000313" key="7">
    <source>
        <dbReference type="Proteomes" id="UP001152622"/>
    </source>
</evidence>
<evidence type="ECO:0000256" key="1">
    <source>
        <dbReference type="ARBA" id="ARBA00022723"/>
    </source>
</evidence>
<dbReference type="AlphaFoldDB" id="A0A9Q1ITV3"/>
<evidence type="ECO:0000313" key="6">
    <source>
        <dbReference type="EMBL" id="KAJ8352136.1"/>
    </source>
</evidence>
<organism evidence="6 7">
    <name type="scientific">Synaphobranchus kaupii</name>
    <name type="common">Kaup's arrowtooth eel</name>
    <dbReference type="NCBI Taxonomy" id="118154"/>
    <lineage>
        <taxon>Eukaryota</taxon>
        <taxon>Metazoa</taxon>
        <taxon>Chordata</taxon>
        <taxon>Craniata</taxon>
        <taxon>Vertebrata</taxon>
        <taxon>Euteleostomi</taxon>
        <taxon>Actinopterygii</taxon>
        <taxon>Neopterygii</taxon>
        <taxon>Teleostei</taxon>
        <taxon>Anguilliformes</taxon>
        <taxon>Synaphobranchidae</taxon>
        <taxon>Synaphobranchus</taxon>
    </lineage>
</organism>
<feature type="compositionally biased region" description="Basic and acidic residues" evidence="4">
    <location>
        <begin position="68"/>
        <end position="77"/>
    </location>
</feature>
<evidence type="ECO:0000259" key="5">
    <source>
        <dbReference type="PROSITE" id="PS00028"/>
    </source>
</evidence>
<dbReference type="PANTHER" id="PTHR17614">
    <property type="entry name" value="ZINC FINGER-CONTAINING"/>
    <property type="match status" value="1"/>
</dbReference>
<feature type="region of interest" description="Disordered" evidence="4">
    <location>
        <begin position="919"/>
        <end position="942"/>
    </location>
</feature>
<feature type="compositionally biased region" description="Basic and acidic residues" evidence="4">
    <location>
        <begin position="567"/>
        <end position="577"/>
    </location>
</feature>
<feature type="compositionally biased region" description="Basic and acidic residues" evidence="4">
    <location>
        <begin position="526"/>
        <end position="551"/>
    </location>
</feature>
<gene>
    <name evidence="6" type="ORF">SKAU_G00236120</name>
</gene>
<dbReference type="OrthoDB" id="4822at2759"/>
<keyword evidence="2" id="KW-0863">Zinc-finger</keyword>
<evidence type="ECO:0000256" key="4">
    <source>
        <dbReference type="SAM" id="MobiDB-lite"/>
    </source>
</evidence>
<dbReference type="PROSITE" id="PS00028">
    <property type="entry name" value="ZINC_FINGER_C2H2_1"/>
    <property type="match status" value="1"/>
</dbReference>
<protein>
    <recommendedName>
        <fullName evidence="5">C2H2-type domain-containing protein</fullName>
    </recommendedName>
</protein>
<feature type="domain" description="C2H2-type" evidence="5">
    <location>
        <begin position="24"/>
        <end position="46"/>
    </location>
</feature>
<dbReference type="InterPro" id="IPR036236">
    <property type="entry name" value="Znf_C2H2_sf"/>
</dbReference>
<feature type="compositionally biased region" description="Polar residues" evidence="4">
    <location>
        <begin position="648"/>
        <end position="657"/>
    </location>
</feature>
<comment type="caution">
    <text evidence="6">The sequence shown here is derived from an EMBL/GenBank/DDBJ whole genome shotgun (WGS) entry which is preliminary data.</text>
</comment>
<name>A0A9Q1ITV3_SYNKA</name>
<evidence type="ECO:0000256" key="3">
    <source>
        <dbReference type="ARBA" id="ARBA00022833"/>
    </source>
</evidence>
<feature type="region of interest" description="Disordered" evidence="4">
    <location>
        <begin position="58"/>
        <end position="77"/>
    </location>
</feature>
<feature type="compositionally biased region" description="Basic residues" evidence="4">
    <location>
        <begin position="516"/>
        <end position="525"/>
    </location>
</feature>
<keyword evidence="3" id="KW-0862">Zinc</keyword>
<reference evidence="6" key="1">
    <citation type="journal article" date="2023" name="Science">
        <title>Genome structures resolve the early diversification of teleost fishes.</title>
        <authorList>
            <person name="Parey E."/>
            <person name="Louis A."/>
            <person name="Montfort J."/>
            <person name="Bouchez O."/>
            <person name="Roques C."/>
            <person name="Iampietro C."/>
            <person name="Lluch J."/>
            <person name="Castinel A."/>
            <person name="Donnadieu C."/>
            <person name="Desvignes T."/>
            <person name="Floi Bucao C."/>
            <person name="Jouanno E."/>
            <person name="Wen M."/>
            <person name="Mejri S."/>
            <person name="Dirks R."/>
            <person name="Jansen H."/>
            <person name="Henkel C."/>
            <person name="Chen W.J."/>
            <person name="Zahm M."/>
            <person name="Cabau C."/>
            <person name="Klopp C."/>
            <person name="Thompson A.W."/>
            <person name="Robinson-Rechavi M."/>
            <person name="Braasch I."/>
            <person name="Lecointre G."/>
            <person name="Bobe J."/>
            <person name="Postlethwait J.H."/>
            <person name="Berthelot C."/>
            <person name="Roest Crollius H."/>
            <person name="Guiguen Y."/>
        </authorList>
    </citation>
    <scope>NUCLEOTIDE SEQUENCE</scope>
    <source>
        <strain evidence="6">WJC10195</strain>
    </source>
</reference>
<evidence type="ECO:0000256" key="2">
    <source>
        <dbReference type="ARBA" id="ARBA00022771"/>
    </source>
</evidence>
<feature type="compositionally biased region" description="Basic residues" evidence="4">
    <location>
        <begin position="552"/>
        <end position="561"/>
    </location>
</feature>
<keyword evidence="7" id="KW-1185">Reference proteome</keyword>
<dbReference type="Proteomes" id="UP001152622">
    <property type="component" value="Chromosome 8"/>
</dbReference>
<proteinExistence type="predicted"/>
<dbReference type="PANTHER" id="PTHR17614:SF13">
    <property type="entry name" value="ZINC FINGER PROTEIN 804A"/>
    <property type="match status" value="1"/>
</dbReference>
<feature type="region of interest" description="Disordered" evidence="4">
    <location>
        <begin position="467"/>
        <end position="503"/>
    </location>
</feature>
<dbReference type="EMBL" id="JAINUF010000008">
    <property type="protein sequence ID" value="KAJ8352136.1"/>
    <property type="molecule type" value="Genomic_DNA"/>
</dbReference>
<feature type="region of interest" description="Disordered" evidence="4">
    <location>
        <begin position="516"/>
        <end position="577"/>
    </location>
</feature>
<feature type="compositionally biased region" description="Polar residues" evidence="4">
    <location>
        <begin position="919"/>
        <end position="937"/>
    </location>
</feature>
<accession>A0A9Q1ITV3</accession>
<feature type="region of interest" description="Disordered" evidence="4">
    <location>
        <begin position="597"/>
        <end position="660"/>
    </location>
</feature>